<evidence type="ECO:0000313" key="7">
    <source>
        <dbReference type="Proteomes" id="UP001597168"/>
    </source>
</evidence>
<evidence type="ECO:0000256" key="4">
    <source>
        <dbReference type="ARBA" id="ARBA00023163"/>
    </source>
</evidence>
<evidence type="ECO:0000256" key="1">
    <source>
        <dbReference type="ARBA" id="ARBA00022491"/>
    </source>
</evidence>
<dbReference type="InterPro" id="IPR009061">
    <property type="entry name" value="DNA-bd_dom_put_sf"/>
</dbReference>
<sequence length="168" mass="18799">MIKPSCGREWEYVLIGELAEKTGTTVRMLRYYDQQGLLTAQRTETRYRVYDESDVERVRSVRCLIGSGLNVRLARLVLAHAFDQDVELPDDEAGCVPLLGMLHEELTSVDARIEQLARTKEHLTKLVEHVAGIMEQKIGKDAVDECRADIAAGVHSSRVRARAGQHAG</sequence>
<dbReference type="Gene3D" id="1.10.1660.10">
    <property type="match status" value="1"/>
</dbReference>
<keyword evidence="3" id="KW-0238">DNA-binding</keyword>
<feature type="domain" description="HTH merR-type" evidence="5">
    <location>
        <begin position="15"/>
        <end position="80"/>
    </location>
</feature>
<dbReference type="InterPro" id="IPR047057">
    <property type="entry name" value="MerR_fam"/>
</dbReference>
<name>A0ABW3QUD6_9PSEU</name>
<dbReference type="SUPFAM" id="SSF46955">
    <property type="entry name" value="Putative DNA-binding domain"/>
    <property type="match status" value="1"/>
</dbReference>
<dbReference type="RefSeq" id="WP_380723771.1">
    <property type="nucleotide sequence ID" value="NZ_JBHTLK010000061.1"/>
</dbReference>
<evidence type="ECO:0000313" key="6">
    <source>
        <dbReference type="EMBL" id="MFD1148339.1"/>
    </source>
</evidence>
<gene>
    <name evidence="6" type="ORF">ACFQ3T_14505</name>
</gene>
<reference evidence="7" key="1">
    <citation type="journal article" date="2019" name="Int. J. Syst. Evol. Microbiol.">
        <title>The Global Catalogue of Microorganisms (GCM) 10K type strain sequencing project: providing services to taxonomists for standard genome sequencing and annotation.</title>
        <authorList>
            <consortium name="The Broad Institute Genomics Platform"/>
            <consortium name="The Broad Institute Genome Sequencing Center for Infectious Disease"/>
            <person name="Wu L."/>
            <person name="Ma J."/>
        </authorList>
    </citation>
    <scope>NUCLEOTIDE SEQUENCE [LARGE SCALE GENOMIC DNA]</scope>
    <source>
        <strain evidence="7">CCUG 60214</strain>
    </source>
</reference>
<dbReference type="PROSITE" id="PS50937">
    <property type="entry name" value="HTH_MERR_2"/>
    <property type="match status" value="1"/>
</dbReference>
<keyword evidence="7" id="KW-1185">Reference proteome</keyword>
<dbReference type="PANTHER" id="PTHR30204:SF69">
    <property type="entry name" value="MERR-FAMILY TRANSCRIPTIONAL REGULATOR"/>
    <property type="match status" value="1"/>
</dbReference>
<protein>
    <submittedName>
        <fullName evidence="6">MerR family transcriptional regulator</fullName>
    </submittedName>
</protein>
<accession>A0ABW3QUD6</accession>
<proteinExistence type="predicted"/>
<evidence type="ECO:0000256" key="3">
    <source>
        <dbReference type="ARBA" id="ARBA00023125"/>
    </source>
</evidence>
<dbReference type="InterPro" id="IPR000551">
    <property type="entry name" value="MerR-type_HTH_dom"/>
</dbReference>
<comment type="caution">
    <text evidence="6">The sequence shown here is derived from an EMBL/GenBank/DDBJ whole genome shotgun (WGS) entry which is preliminary data.</text>
</comment>
<dbReference type="SMART" id="SM00422">
    <property type="entry name" value="HTH_MERR"/>
    <property type="match status" value="1"/>
</dbReference>
<dbReference type="PRINTS" id="PR00040">
    <property type="entry name" value="HTHMERR"/>
</dbReference>
<dbReference type="Pfam" id="PF13411">
    <property type="entry name" value="MerR_1"/>
    <property type="match status" value="1"/>
</dbReference>
<keyword evidence="2" id="KW-0805">Transcription regulation</keyword>
<dbReference type="Proteomes" id="UP001597168">
    <property type="component" value="Unassembled WGS sequence"/>
</dbReference>
<evidence type="ECO:0000256" key="2">
    <source>
        <dbReference type="ARBA" id="ARBA00023015"/>
    </source>
</evidence>
<keyword evidence="4" id="KW-0804">Transcription</keyword>
<dbReference type="PANTHER" id="PTHR30204">
    <property type="entry name" value="REDOX-CYCLING DRUG-SENSING TRANSCRIPTIONAL ACTIVATOR SOXR"/>
    <property type="match status" value="1"/>
</dbReference>
<evidence type="ECO:0000259" key="5">
    <source>
        <dbReference type="PROSITE" id="PS50937"/>
    </source>
</evidence>
<organism evidence="6 7">
    <name type="scientific">Saccharothrix hoggarensis</name>
    <dbReference type="NCBI Taxonomy" id="913853"/>
    <lineage>
        <taxon>Bacteria</taxon>
        <taxon>Bacillati</taxon>
        <taxon>Actinomycetota</taxon>
        <taxon>Actinomycetes</taxon>
        <taxon>Pseudonocardiales</taxon>
        <taxon>Pseudonocardiaceae</taxon>
        <taxon>Saccharothrix</taxon>
    </lineage>
</organism>
<dbReference type="EMBL" id="JBHTLK010000061">
    <property type="protein sequence ID" value="MFD1148339.1"/>
    <property type="molecule type" value="Genomic_DNA"/>
</dbReference>
<keyword evidence="1" id="KW-0678">Repressor</keyword>